<dbReference type="PROSITE" id="PS51918">
    <property type="entry name" value="RADICAL_SAM"/>
    <property type="match status" value="1"/>
</dbReference>
<dbReference type="InterPro" id="IPR020612">
    <property type="entry name" value="Methylthiotransferase_CS"/>
</dbReference>
<evidence type="ECO:0000256" key="1">
    <source>
        <dbReference type="ARBA" id="ARBA00001966"/>
    </source>
</evidence>
<feature type="domain" description="Radical SAM core" evidence="7">
    <location>
        <begin position="184"/>
        <end position="407"/>
    </location>
</feature>
<dbReference type="InterPro" id="IPR058240">
    <property type="entry name" value="rSAM_sf"/>
</dbReference>
<dbReference type="InterPro" id="IPR023404">
    <property type="entry name" value="rSAM_horseshoe"/>
</dbReference>
<dbReference type="PROSITE" id="PS01278">
    <property type="entry name" value="MTTASE_RADICAL"/>
    <property type="match status" value="1"/>
</dbReference>
<dbReference type="SUPFAM" id="SSF102114">
    <property type="entry name" value="Radical SAM enzymes"/>
    <property type="match status" value="1"/>
</dbReference>
<keyword evidence="5" id="KW-0408">Iron</keyword>
<dbReference type="InterPro" id="IPR006638">
    <property type="entry name" value="Elp3/MiaA/NifB-like_rSAM"/>
</dbReference>
<dbReference type="EMBL" id="CP019384">
    <property type="protein sequence ID" value="QAT17881.1"/>
    <property type="molecule type" value="Genomic_DNA"/>
</dbReference>
<organism evidence="8 9">
    <name type="scientific">Velamenicoccus archaeovorus</name>
    <dbReference type="NCBI Taxonomy" id="1930593"/>
    <lineage>
        <taxon>Bacteria</taxon>
        <taxon>Pseudomonadati</taxon>
        <taxon>Candidatus Omnitrophota</taxon>
        <taxon>Candidatus Velamenicoccus</taxon>
    </lineage>
</organism>
<dbReference type="SMART" id="SM00729">
    <property type="entry name" value="Elp3"/>
    <property type="match status" value="1"/>
</dbReference>
<evidence type="ECO:0000256" key="2">
    <source>
        <dbReference type="ARBA" id="ARBA00022485"/>
    </source>
</evidence>
<keyword evidence="9" id="KW-1185">Reference proteome</keyword>
<dbReference type="CDD" id="cd01335">
    <property type="entry name" value="Radical_SAM"/>
    <property type="match status" value="1"/>
</dbReference>
<evidence type="ECO:0000256" key="6">
    <source>
        <dbReference type="ARBA" id="ARBA00023014"/>
    </source>
</evidence>
<sequence length="450" mass="51768">MKYLCIVPYEYTTITMMYRNSPVGIYKVATKLRREGHAVELFNMYPLYRPRKFMENKPDAMYFKGMPVSQFIGYKKCGNFENEKLCREFHRLGLPIQELTKKLEEFQPDKIFVGNTFTFLWRAVYEIVAECKRTMPKVPVKVGGLYAILCPEHAVASGADEIMTLEEKTVNDNFIKIDTDLFGDNIPERIFLGTSVGCPNHCSYCAVHIVEGCTKVNTSPDEVVSELKYYTSMGIKKFIFLDANILYGYENHFKIILDKVIQEGLNIELYSYGGVEARLLTDEIAEKMVNAGFRSVNIPIESASDIIIKEWRRNCFVADWERAMNIAKRHFQRLRSFLIIGAPNQTTEDIKHTIDLIKSYGAEAVTLPYTPIPGTPDYEKYKHIDLEDLNPAFYPCAHERMKAADLERFYSENRNVKFCLRDWDDVQQKIPPPTKTVFESGPAVKIKGGT</sequence>
<dbReference type="AlphaFoldDB" id="A0A410P7A6"/>
<dbReference type="Pfam" id="PF04055">
    <property type="entry name" value="Radical_SAM"/>
    <property type="match status" value="1"/>
</dbReference>
<evidence type="ECO:0000256" key="5">
    <source>
        <dbReference type="ARBA" id="ARBA00023004"/>
    </source>
</evidence>
<dbReference type="RefSeq" id="WP_128700846.1">
    <property type="nucleotide sequence ID" value="NZ_CP019384.1"/>
</dbReference>
<keyword evidence="3" id="KW-0949">S-adenosyl-L-methionine</keyword>
<dbReference type="SFLD" id="SFLDS00029">
    <property type="entry name" value="Radical_SAM"/>
    <property type="match status" value="1"/>
</dbReference>
<evidence type="ECO:0000313" key="8">
    <source>
        <dbReference type="EMBL" id="QAT17881.1"/>
    </source>
</evidence>
<reference evidence="8 9" key="1">
    <citation type="submission" date="2017-01" db="EMBL/GenBank/DDBJ databases">
        <title>First insights into the biology of 'candidatus Vampirococcus archaeovorus'.</title>
        <authorList>
            <person name="Kizina J."/>
            <person name="Jordan S."/>
            <person name="Stueber K."/>
            <person name="Reinhardt R."/>
            <person name="Harder J."/>
        </authorList>
    </citation>
    <scope>NUCLEOTIDE SEQUENCE [LARGE SCALE GENOMIC DNA]</scope>
    <source>
        <strain evidence="8 9">LiM</strain>
    </source>
</reference>
<evidence type="ECO:0000313" key="9">
    <source>
        <dbReference type="Proteomes" id="UP000287243"/>
    </source>
</evidence>
<dbReference type="GO" id="GO:0003824">
    <property type="term" value="F:catalytic activity"/>
    <property type="evidence" value="ECO:0007669"/>
    <property type="project" value="InterPro"/>
</dbReference>
<dbReference type="PANTHER" id="PTHR43409">
    <property type="entry name" value="ANAEROBIC MAGNESIUM-PROTOPORPHYRIN IX MONOMETHYL ESTER CYCLASE-RELATED"/>
    <property type="match status" value="1"/>
</dbReference>
<evidence type="ECO:0000256" key="3">
    <source>
        <dbReference type="ARBA" id="ARBA00022691"/>
    </source>
</evidence>
<dbReference type="InterPro" id="IPR007197">
    <property type="entry name" value="rSAM"/>
</dbReference>
<keyword evidence="2" id="KW-0004">4Fe-4S</keyword>
<comment type="cofactor">
    <cofactor evidence="1">
        <name>[4Fe-4S] cluster</name>
        <dbReference type="ChEBI" id="CHEBI:49883"/>
    </cofactor>
</comment>
<dbReference type="PANTHER" id="PTHR43409:SF15">
    <property type="entry name" value="PUTATIVE-RELATED"/>
    <property type="match status" value="1"/>
</dbReference>
<dbReference type="Proteomes" id="UP000287243">
    <property type="component" value="Chromosome"/>
</dbReference>
<proteinExistence type="predicted"/>
<dbReference type="OrthoDB" id="9804952at2"/>
<name>A0A410P7A6_VELA1</name>
<dbReference type="SFLD" id="SFLDG01082">
    <property type="entry name" value="B12-binding_domain_containing"/>
    <property type="match status" value="1"/>
</dbReference>
<protein>
    <recommendedName>
        <fullName evidence="7">Radical SAM core domain-containing protein</fullName>
    </recommendedName>
</protein>
<accession>A0A410P7A6</accession>
<dbReference type="Gene3D" id="3.40.50.280">
    <property type="entry name" value="Cobalamin-binding domain"/>
    <property type="match status" value="1"/>
</dbReference>
<evidence type="ECO:0000256" key="4">
    <source>
        <dbReference type="ARBA" id="ARBA00022723"/>
    </source>
</evidence>
<dbReference type="GO" id="GO:0046872">
    <property type="term" value="F:metal ion binding"/>
    <property type="evidence" value="ECO:0007669"/>
    <property type="project" value="UniProtKB-KW"/>
</dbReference>
<keyword evidence="6" id="KW-0411">Iron-sulfur</keyword>
<dbReference type="InterPro" id="IPR051198">
    <property type="entry name" value="BchE-like"/>
</dbReference>
<dbReference type="Gene3D" id="3.80.30.20">
    <property type="entry name" value="tm_1862 like domain"/>
    <property type="match status" value="1"/>
</dbReference>
<dbReference type="KEGG" id="vai:BU251_09170"/>
<dbReference type="GO" id="GO:0051539">
    <property type="term" value="F:4 iron, 4 sulfur cluster binding"/>
    <property type="evidence" value="ECO:0007669"/>
    <property type="project" value="UniProtKB-KW"/>
</dbReference>
<dbReference type="GO" id="GO:0005829">
    <property type="term" value="C:cytosol"/>
    <property type="evidence" value="ECO:0007669"/>
    <property type="project" value="TreeGrafter"/>
</dbReference>
<evidence type="ECO:0000259" key="7">
    <source>
        <dbReference type="PROSITE" id="PS51918"/>
    </source>
</evidence>
<keyword evidence="4" id="KW-0479">Metal-binding</keyword>
<gene>
    <name evidence="8" type="ORF">BU251_09170</name>
</gene>